<dbReference type="InterPro" id="IPR007844">
    <property type="entry name" value="AsmA"/>
</dbReference>
<dbReference type="InterPro" id="IPR052894">
    <property type="entry name" value="AsmA-related"/>
</dbReference>
<dbReference type="RefSeq" id="WP_008628392.1">
    <property type="nucleotide sequence ID" value="NZ_AMZY02000012.1"/>
</dbReference>
<keyword evidence="4" id="KW-1185">Reference proteome</keyword>
<keyword evidence="1" id="KW-0472">Membrane</keyword>
<evidence type="ECO:0000313" key="4">
    <source>
        <dbReference type="Proteomes" id="UP000010953"/>
    </source>
</evidence>
<name>M7XVU1_9BACT</name>
<dbReference type="GO" id="GO:0090313">
    <property type="term" value="P:regulation of protein targeting to membrane"/>
    <property type="evidence" value="ECO:0007669"/>
    <property type="project" value="TreeGrafter"/>
</dbReference>
<dbReference type="Proteomes" id="UP000010953">
    <property type="component" value="Unassembled WGS sequence"/>
</dbReference>
<dbReference type="GO" id="GO:0005886">
    <property type="term" value="C:plasma membrane"/>
    <property type="evidence" value="ECO:0007669"/>
    <property type="project" value="TreeGrafter"/>
</dbReference>
<evidence type="ECO:0000259" key="2">
    <source>
        <dbReference type="Pfam" id="PF05170"/>
    </source>
</evidence>
<accession>M7XVU1</accession>
<comment type="caution">
    <text evidence="3">The sequence shown here is derived from an EMBL/GenBank/DDBJ whole genome shotgun (WGS) entry which is preliminary data.</text>
</comment>
<dbReference type="AlphaFoldDB" id="M7XVU1"/>
<feature type="domain" description="AsmA" evidence="2">
    <location>
        <begin position="11"/>
        <end position="169"/>
    </location>
</feature>
<evidence type="ECO:0000313" key="3">
    <source>
        <dbReference type="EMBL" id="EMS32617.1"/>
    </source>
</evidence>
<keyword evidence="1" id="KW-0812">Transmembrane</keyword>
<dbReference type="EMBL" id="AMZY02000012">
    <property type="protein sequence ID" value="EMS32617.1"/>
    <property type="molecule type" value="Genomic_DNA"/>
</dbReference>
<evidence type="ECO:0000256" key="1">
    <source>
        <dbReference type="SAM" id="Phobius"/>
    </source>
</evidence>
<feature type="transmembrane region" description="Helical" evidence="1">
    <location>
        <begin position="12"/>
        <end position="34"/>
    </location>
</feature>
<dbReference type="OrthoDB" id="596403at2"/>
<dbReference type="Pfam" id="PF05170">
    <property type="entry name" value="AsmA"/>
    <property type="match status" value="1"/>
</dbReference>
<proteinExistence type="predicted"/>
<dbReference type="PANTHER" id="PTHR30441:SF8">
    <property type="entry name" value="DUF748 DOMAIN-CONTAINING PROTEIN"/>
    <property type="match status" value="1"/>
</dbReference>
<keyword evidence="1" id="KW-1133">Transmembrane helix</keyword>
<protein>
    <submittedName>
        <fullName evidence="3">Outer membrane assembly protein</fullName>
    </submittedName>
</protein>
<dbReference type="eggNOG" id="COG2982">
    <property type="taxonomic scope" value="Bacteria"/>
</dbReference>
<dbReference type="STRING" id="1239962.C943_00970"/>
<dbReference type="InParanoid" id="M7XVU1"/>
<reference evidence="3" key="1">
    <citation type="submission" date="2013-01" db="EMBL/GenBank/DDBJ databases">
        <title>Genome assembly of Mariniradius saccharolyticus AK6.</title>
        <authorList>
            <person name="Vaidya B."/>
            <person name="Khatri I."/>
            <person name="Tanuku N.R.S."/>
            <person name="Subramanian S."/>
            <person name="Pinnaka A."/>
        </authorList>
    </citation>
    <scope>NUCLEOTIDE SEQUENCE [LARGE SCALE GENOMIC DNA]</scope>
    <source>
        <strain evidence="3">AK6</strain>
    </source>
</reference>
<dbReference type="PANTHER" id="PTHR30441">
    <property type="entry name" value="DUF748 DOMAIN-CONTAINING PROTEIN"/>
    <property type="match status" value="1"/>
</dbReference>
<organism evidence="3 4">
    <name type="scientific">Mariniradius saccharolyticus AK6</name>
    <dbReference type="NCBI Taxonomy" id="1239962"/>
    <lineage>
        <taxon>Bacteria</taxon>
        <taxon>Pseudomonadati</taxon>
        <taxon>Bacteroidota</taxon>
        <taxon>Cytophagia</taxon>
        <taxon>Cytophagales</taxon>
        <taxon>Cyclobacteriaceae</taxon>
        <taxon>Mariniradius</taxon>
    </lineage>
</organism>
<gene>
    <name evidence="3" type="ORF">C943_00970</name>
</gene>
<sequence>MNQHQKKLWLKSAKILGIGLGGLLLLMAIFPIFFKQKAKSQVEALLNEQLVSEIRFGSFDLTFFRHFPTLTVSLDDVWLQSAPGFEQDTLLFAKDLSFGVNLMSLFQNQISIKSVRLVDAQINILRDTKGHANFDVFRSTPADTVETESGAGPNIQIQNIRLQSCRLVYEDTDLGLSVLADGLDYSGSGNLQASIFDLSSEIGIRDFGLEYDDVRYFSRNQVKANLLTKINTESTAITFERNQLVINELPVDFVGKLEFITGGYDMNFVLESVDVDFRDMLSLVPEAYSAWLSNLKIQGRGELRASLQGLYMAEDNLMPSILASMLINRGKISHSRAAVPLEELHVEMDLTIPSLDMMKTEVSLDSIHFKLGEGFLNGHYHIRGLDPAEMSGLINAKVDLELLDQALDIQPYDLKGLMTWNVNVDGVYATKPVEGSFRKPKYKTSSVPKFTIESSLNSGFLHWISMPEALRDISYQLKLQSPDSIPDHMVGSIENLRFRMLDNFAEGYLKVNSIINPQIDAKLDASINLSEIVRFYPLDSGFVLGGQLDVGLTAKGAYDEAKMTFPVAKANFKLKDGLLRTPYAPEAIEDASLSLDILSEKGTFEDATFDLQPISFSFAGSPFTLTANLSNLEDIRYEVVSKGRIDLGKLYRTFGVEGYDLSGYILTDLEMKGQQSDAMAGRFGRLDNKGTVVMENIQLRPDWVPHPVQVVTGRLRVDADRLYLEDFEAKYLENSLQASGYLYGLIAYATESDRPLSGKLDIKSPRILVNDFMFFAEYGSDSTNATDSISQAAGVVMMPSGVDFQMNAAVGEVIWDDLKLEKFKGNLSVKDTKLVMDNTTFELIGAQFLMDGDYQAFSPWEAGFSYRIKASGFDIQRAYQEISLFREMASAAAYASGKASLDYKLSGKLDASMYPVMPSIQGEGVLGLDDIRLKGFKLMNTIAKDTDNAELRDPSLSNVQIKTKISNNLMTIDRTRMRIAGFRPRFEGQVSLDGDMSIAFRLGLPPLGIFGIPIKITGNAENPIIEVGKITEEDQLEETAGPTGENQ</sequence>